<keyword evidence="5" id="KW-0812">Transmembrane</keyword>
<evidence type="ECO:0000256" key="7">
    <source>
        <dbReference type="ARBA" id="ARBA00022737"/>
    </source>
</evidence>
<evidence type="ECO:0000256" key="4">
    <source>
        <dbReference type="ARBA" id="ARBA00022614"/>
    </source>
</evidence>
<keyword evidence="11" id="KW-0325">Glycoprotein</keyword>
<comment type="subcellular location">
    <subcellularLocation>
        <location evidence="1">Cell membrane</location>
        <topology evidence="1">Single-pass type I membrane protein</topology>
    </subcellularLocation>
</comment>
<evidence type="ECO:0000256" key="3">
    <source>
        <dbReference type="ARBA" id="ARBA00022475"/>
    </source>
</evidence>
<keyword evidence="13" id="KW-1185">Reference proteome</keyword>
<dbReference type="SMART" id="SM00369">
    <property type="entry name" value="LRR_TYP"/>
    <property type="match status" value="3"/>
</dbReference>
<dbReference type="AlphaFoldDB" id="A0A392N621"/>
<dbReference type="InterPro" id="IPR032675">
    <property type="entry name" value="LRR_dom_sf"/>
</dbReference>
<evidence type="ECO:0000256" key="9">
    <source>
        <dbReference type="ARBA" id="ARBA00023136"/>
    </source>
</evidence>
<evidence type="ECO:0000256" key="11">
    <source>
        <dbReference type="ARBA" id="ARBA00023180"/>
    </source>
</evidence>
<dbReference type="Pfam" id="PF13855">
    <property type="entry name" value="LRR_8"/>
    <property type="match status" value="2"/>
</dbReference>
<evidence type="ECO:0000256" key="6">
    <source>
        <dbReference type="ARBA" id="ARBA00022729"/>
    </source>
</evidence>
<keyword evidence="12" id="KW-0418">Kinase</keyword>
<dbReference type="Pfam" id="PF00560">
    <property type="entry name" value="LRR_1"/>
    <property type="match status" value="1"/>
</dbReference>
<keyword evidence="7" id="KW-0677">Repeat</keyword>
<keyword evidence="6" id="KW-0732">Signal</keyword>
<evidence type="ECO:0000313" key="12">
    <source>
        <dbReference type="EMBL" id="MCH95053.1"/>
    </source>
</evidence>
<proteinExistence type="inferred from homology"/>
<evidence type="ECO:0000256" key="5">
    <source>
        <dbReference type="ARBA" id="ARBA00022692"/>
    </source>
</evidence>
<keyword evidence="9" id="KW-0472">Membrane</keyword>
<dbReference type="GO" id="GO:0016301">
    <property type="term" value="F:kinase activity"/>
    <property type="evidence" value="ECO:0007669"/>
    <property type="project" value="UniProtKB-KW"/>
</dbReference>
<keyword evidence="3" id="KW-1003">Cell membrane</keyword>
<name>A0A392N621_9FABA</name>
<dbReference type="Gene3D" id="3.80.10.10">
    <property type="entry name" value="Ribonuclease Inhibitor"/>
    <property type="match status" value="2"/>
</dbReference>
<dbReference type="PANTHER" id="PTHR48063:SF16">
    <property type="entry name" value="LRR RECEPTOR-LIKE SERINE_THREONINE-PROTEIN KINASE GSO1"/>
    <property type="match status" value="1"/>
</dbReference>
<dbReference type="SUPFAM" id="SSF52058">
    <property type="entry name" value="L domain-like"/>
    <property type="match status" value="1"/>
</dbReference>
<sequence>MSGELRPSLMKLKSLSHLDLSFNTFKEIPIPKFFGSLANLQYLNLSNAGFVGLIPPHLGNLSHLQSLDLEDNRLHVENLRWVAGLVSLEHLVMNGVDLSLVAETNWILDLGDNFNLTANCSQFFTKGWENIQELDLSFSKLHGPLPSSLGNLTSLTYLDLSYNVIEGVIPSSIGQLCYLNYLDLTENKAGTLPEFLQGIDDCSSRKPLHKLEFFAMSNSQLRGRIPDWVIAKYYQIGTSR</sequence>
<dbReference type="GO" id="GO:0005886">
    <property type="term" value="C:plasma membrane"/>
    <property type="evidence" value="ECO:0007669"/>
    <property type="project" value="UniProtKB-SubCell"/>
</dbReference>
<dbReference type="Proteomes" id="UP000265520">
    <property type="component" value="Unassembled WGS sequence"/>
</dbReference>
<organism evidence="12 13">
    <name type="scientific">Trifolium medium</name>
    <dbReference type="NCBI Taxonomy" id="97028"/>
    <lineage>
        <taxon>Eukaryota</taxon>
        <taxon>Viridiplantae</taxon>
        <taxon>Streptophyta</taxon>
        <taxon>Embryophyta</taxon>
        <taxon>Tracheophyta</taxon>
        <taxon>Spermatophyta</taxon>
        <taxon>Magnoliopsida</taxon>
        <taxon>eudicotyledons</taxon>
        <taxon>Gunneridae</taxon>
        <taxon>Pentapetalae</taxon>
        <taxon>rosids</taxon>
        <taxon>fabids</taxon>
        <taxon>Fabales</taxon>
        <taxon>Fabaceae</taxon>
        <taxon>Papilionoideae</taxon>
        <taxon>50 kb inversion clade</taxon>
        <taxon>NPAAA clade</taxon>
        <taxon>Hologalegina</taxon>
        <taxon>IRL clade</taxon>
        <taxon>Trifolieae</taxon>
        <taxon>Trifolium</taxon>
    </lineage>
</organism>
<evidence type="ECO:0000313" key="13">
    <source>
        <dbReference type="Proteomes" id="UP000265520"/>
    </source>
</evidence>
<dbReference type="EMBL" id="LXQA010028861">
    <property type="protein sequence ID" value="MCH95053.1"/>
    <property type="molecule type" value="Genomic_DNA"/>
</dbReference>
<evidence type="ECO:0000256" key="2">
    <source>
        <dbReference type="ARBA" id="ARBA00009592"/>
    </source>
</evidence>
<dbReference type="PANTHER" id="PTHR48063">
    <property type="entry name" value="LRR RECEPTOR-LIKE KINASE"/>
    <property type="match status" value="1"/>
</dbReference>
<dbReference type="InterPro" id="IPR046956">
    <property type="entry name" value="RLP23-like"/>
</dbReference>
<keyword evidence="12" id="KW-0808">Transferase</keyword>
<accession>A0A392N621</accession>
<protein>
    <submittedName>
        <fullName evidence="12">LRR receptor-like serine/threonine-protein kinase FLS2-like</fullName>
    </submittedName>
</protein>
<evidence type="ECO:0000256" key="8">
    <source>
        <dbReference type="ARBA" id="ARBA00022989"/>
    </source>
</evidence>
<keyword evidence="8" id="KW-1133">Transmembrane helix</keyword>
<reference evidence="12 13" key="1">
    <citation type="journal article" date="2018" name="Front. Plant Sci.">
        <title>Red Clover (Trifolium pratense) and Zigzag Clover (T. medium) - A Picture of Genomic Similarities and Differences.</title>
        <authorList>
            <person name="Dluhosova J."/>
            <person name="Istvanek J."/>
            <person name="Nedelnik J."/>
            <person name="Repkova J."/>
        </authorList>
    </citation>
    <scope>NUCLEOTIDE SEQUENCE [LARGE SCALE GENOMIC DNA]</scope>
    <source>
        <strain evidence="13">cv. 10/8</strain>
        <tissue evidence="12">Leaf</tissue>
    </source>
</reference>
<evidence type="ECO:0000256" key="1">
    <source>
        <dbReference type="ARBA" id="ARBA00004251"/>
    </source>
</evidence>
<keyword evidence="4" id="KW-0433">Leucine-rich repeat</keyword>
<dbReference type="InterPro" id="IPR003591">
    <property type="entry name" value="Leu-rich_rpt_typical-subtyp"/>
</dbReference>
<dbReference type="InterPro" id="IPR001611">
    <property type="entry name" value="Leu-rich_rpt"/>
</dbReference>
<evidence type="ECO:0000256" key="10">
    <source>
        <dbReference type="ARBA" id="ARBA00023170"/>
    </source>
</evidence>
<comment type="caution">
    <text evidence="12">The sequence shown here is derived from an EMBL/GenBank/DDBJ whole genome shotgun (WGS) entry which is preliminary data.</text>
</comment>
<keyword evidence="10 12" id="KW-0675">Receptor</keyword>
<comment type="similarity">
    <text evidence="2">Belongs to the RLP family.</text>
</comment>